<dbReference type="Proteomes" id="UP000823914">
    <property type="component" value="Unassembled WGS sequence"/>
</dbReference>
<dbReference type="Pfam" id="PF01569">
    <property type="entry name" value="PAP2"/>
    <property type="match status" value="1"/>
</dbReference>
<feature type="transmembrane region" description="Helical" evidence="1">
    <location>
        <begin position="237"/>
        <end position="261"/>
    </location>
</feature>
<feature type="transmembrane region" description="Helical" evidence="1">
    <location>
        <begin position="129"/>
        <end position="146"/>
    </location>
</feature>
<keyword evidence="1" id="KW-0472">Membrane</keyword>
<name>A0A9E2NZX2_9SPIR</name>
<reference evidence="3" key="1">
    <citation type="journal article" date="2021" name="PeerJ">
        <title>Extensive microbial diversity within the chicken gut microbiome revealed by metagenomics and culture.</title>
        <authorList>
            <person name="Gilroy R."/>
            <person name="Ravi A."/>
            <person name="Getino M."/>
            <person name="Pursley I."/>
            <person name="Horton D.L."/>
            <person name="Alikhan N.F."/>
            <person name="Baker D."/>
            <person name="Gharbi K."/>
            <person name="Hall N."/>
            <person name="Watson M."/>
            <person name="Adriaenssens E.M."/>
            <person name="Foster-Nyarko E."/>
            <person name="Jarju S."/>
            <person name="Secka A."/>
            <person name="Antonio M."/>
            <person name="Oren A."/>
            <person name="Chaudhuri R.R."/>
            <person name="La Ragione R."/>
            <person name="Hildebrand F."/>
            <person name="Pallen M.J."/>
        </authorList>
    </citation>
    <scope>NUCLEOTIDE SEQUENCE</scope>
    <source>
        <strain evidence="3">Gambia15-2214</strain>
    </source>
</reference>
<reference evidence="3" key="2">
    <citation type="submission" date="2021-04" db="EMBL/GenBank/DDBJ databases">
        <authorList>
            <person name="Gilroy R."/>
        </authorList>
    </citation>
    <scope>NUCLEOTIDE SEQUENCE</scope>
    <source>
        <strain evidence="3">Gambia15-2214</strain>
    </source>
</reference>
<dbReference type="AlphaFoldDB" id="A0A9E2NZX2"/>
<keyword evidence="1" id="KW-0812">Transmembrane</keyword>
<feature type="transmembrane region" description="Helical" evidence="1">
    <location>
        <begin position="152"/>
        <end position="170"/>
    </location>
</feature>
<dbReference type="PANTHER" id="PTHR14969">
    <property type="entry name" value="SPHINGOSINE-1-PHOSPHATE PHOSPHOHYDROLASE"/>
    <property type="match status" value="1"/>
</dbReference>
<dbReference type="SUPFAM" id="SSF48317">
    <property type="entry name" value="Acid phosphatase/Vanadium-dependent haloperoxidase"/>
    <property type="match status" value="1"/>
</dbReference>
<feature type="transmembrane region" description="Helical" evidence="1">
    <location>
        <begin position="273"/>
        <end position="297"/>
    </location>
</feature>
<comment type="caution">
    <text evidence="3">The sequence shown here is derived from an EMBL/GenBank/DDBJ whole genome shotgun (WGS) entry which is preliminary data.</text>
</comment>
<evidence type="ECO:0000313" key="4">
    <source>
        <dbReference type="Proteomes" id="UP000823914"/>
    </source>
</evidence>
<accession>A0A9E2NZX2</accession>
<sequence>MGSLVYLFNASPEAETMYDWGLKFIYLVQKLKSPIMTAIMEGVSFLGHPAFYLLLVAYIYWCVDSQRGFKLGTAIIFSGALNTAIKETLQVSRPYQRDPGVFIVEESGYSTPSGHSQGAATFYPLLGKLFWILPLLIGFSRIYLGVHYPTDVALGLILGYTTSVLVMFFWEKFALQIKNFPRSIKILLAALVPFVLNFFSHDETQLTGLLFGFLLGKIFSETKNFDASSGTKTNKILRFMVGILLTVFIFAVFFLISHFGAKLFPLLEQYNNLIYFVFFGFVGFAEVFIIPRIFIILKLATEKH</sequence>
<feature type="transmembrane region" description="Helical" evidence="1">
    <location>
        <begin position="35"/>
        <end position="61"/>
    </location>
</feature>
<organism evidence="3 4">
    <name type="scientific">Candidatus Treponema excrementipullorum</name>
    <dbReference type="NCBI Taxonomy" id="2838768"/>
    <lineage>
        <taxon>Bacteria</taxon>
        <taxon>Pseudomonadati</taxon>
        <taxon>Spirochaetota</taxon>
        <taxon>Spirochaetia</taxon>
        <taxon>Spirochaetales</taxon>
        <taxon>Treponemataceae</taxon>
        <taxon>Treponema</taxon>
    </lineage>
</organism>
<protein>
    <submittedName>
        <fullName evidence="3">Phosphatase PAP2 family protein</fullName>
    </submittedName>
</protein>
<dbReference type="InterPro" id="IPR036938">
    <property type="entry name" value="PAP2/HPO_sf"/>
</dbReference>
<evidence type="ECO:0000259" key="2">
    <source>
        <dbReference type="SMART" id="SM00014"/>
    </source>
</evidence>
<evidence type="ECO:0000256" key="1">
    <source>
        <dbReference type="SAM" id="Phobius"/>
    </source>
</evidence>
<dbReference type="InterPro" id="IPR000326">
    <property type="entry name" value="PAP2/HPO"/>
</dbReference>
<dbReference type="EMBL" id="JAHLFV010000247">
    <property type="protein sequence ID" value="MBU3851072.1"/>
    <property type="molecule type" value="Genomic_DNA"/>
</dbReference>
<dbReference type="PANTHER" id="PTHR14969:SF13">
    <property type="entry name" value="AT30094P"/>
    <property type="match status" value="1"/>
</dbReference>
<proteinExistence type="predicted"/>
<keyword evidence="1" id="KW-1133">Transmembrane helix</keyword>
<feature type="domain" description="Phosphatidic acid phosphatase type 2/haloperoxidase" evidence="2">
    <location>
        <begin position="66"/>
        <end position="167"/>
    </location>
</feature>
<dbReference type="Gene3D" id="1.20.144.10">
    <property type="entry name" value="Phosphatidic acid phosphatase type 2/haloperoxidase"/>
    <property type="match status" value="1"/>
</dbReference>
<evidence type="ECO:0000313" key="3">
    <source>
        <dbReference type="EMBL" id="MBU3851072.1"/>
    </source>
</evidence>
<dbReference type="SMART" id="SM00014">
    <property type="entry name" value="acidPPc"/>
    <property type="match status" value="1"/>
</dbReference>
<gene>
    <name evidence="3" type="ORF">IAA16_10930</name>
</gene>